<dbReference type="InterPro" id="IPR002818">
    <property type="entry name" value="DJ-1/PfpI"/>
</dbReference>
<dbReference type="InterPro" id="IPR052158">
    <property type="entry name" value="INH-QAR"/>
</dbReference>
<reference evidence="3 4" key="1">
    <citation type="submission" date="2018-05" db="EMBL/GenBank/DDBJ databases">
        <title>Streptomyces venezuelae.</title>
        <authorList>
            <person name="Kim W."/>
            <person name="Lee N."/>
            <person name="Cho B.-K."/>
        </authorList>
    </citation>
    <scope>NUCLEOTIDE SEQUENCE [LARGE SCALE GENOMIC DNA]</scope>
    <source>
        <strain evidence="3 4">ATCC 14583</strain>
    </source>
</reference>
<accession>A0A5P2B4D1</accession>
<feature type="region of interest" description="Disordered" evidence="1">
    <location>
        <begin position="1"/>
        <end position="57"/>
    </location>
</feature>
<dbReference type="OrthoDB" id="4265717at2"/>
<evidence type="ECO:0000313" key="4">
    <source>
        <dbReference type="Proteomes" id="UP000323046"/>
    </source>
</evidence>
<protein>
    <submittedName>
        <fullName evidence="3">Thiamine biosynthesis protein ThiJ</fullName>
    </submittedName>
</protein>
<dbReference type="SUPFAM" id="SSF52317">
    <property type="entry name" value="Class I glutamine amidotransferase-like"/>
    <property type="match status" value="1"/>
</dbReference>
<dbReference type="InterPro" id="IPR006311">
    <property type="entry name" value="TAT_signal"/>
</dbReference>
<dbReference type="EMBL" id="CP029193">
    <property type="protein sequence ID" value="QES25176.1"/>
    <property type="molecule type" value="Genomic_DNA"/>
</dbReference>
<dbReference type="InterPro" id="IPR029062">
    <property type="entry name" value="Class_I_gatase-like"/>
</dbReference>
<gene>
    <name evidence="3" type="ORF">DEJ47_00695</name>
</gene>
<name>A0A5P2B4D1_STRVZ</name>
<evidence type="ECO:0000256" key="1">
    <source>
        <dbReference type="SAM" id="MobiDB-lite"/>
    </source>
</evidence>
<keyword evidence="4" id="KW-1185">Reference proteome</keyword>
<dbReference type="PANTHER" id="PTHR43130:SF2">
    <property type="entry name" value="DJ-1_PFPI DOMAIN-CONTAINING PROTEIN"/>
    <property type="match status" value="1"/>
</dbReference>
<feature type="domain" description="DJ-1/PfpI" evidence="2">
    <location>
        <begin position="93"/>
        <end position="253"/>
    </location>
</feature>
<evidence type="ECO:0000259" key="2">
    <source>
        <dbReference type="Pfam" id="PF01965"/>
    </source>
</evidence>
<dbReference type="GO" id="GO:0006355">
    <property type="term" value="P:regulation of DNA-templated transcription"/>
    <property type="evidence" value="ECO:0007669"/>
    <property type="project" value="TreeGrafter"/>
</dbReference>
<dbReference type="Pfam" id="PF01965">
    <property type="entry name" value="DJ-1_PfpI"/>
    <property type="match status" value="1"/>
</dbReference>
<feature type="compositionally biased region" description="Basic and acidic residues" evidence="1">
    <location>
        <begin position="18"/>
        <end position="49"/>
    </location>
</feature>
<organism evidence="3 4">
    <name type="scientific">Streptomyces venezuelae</name>
    <dbReference type="NCBI Taxonomy" id="54571"/>
    <lineage>
        <taxon>Bacteria</taxon>
        <taxon>Bacillati</taxon>
        <taxon>Actinomycetota</taxon>
        <taxon>Actinomycetes</taxon>
        <taxon>Kitasatosporales</taxon>
        <taxon>Streptomycetaceae</taxon>
        <taxon>Streptomyces</taxon>
    </lineage>
</organism>
<dbReference type="Proteomes" id="UP000323046">
    <property type="component" value="Chromosome"/>
</dbReference>
<sequence>MPTSVGGKGIVNVSGSTRDGRDDRGSGDGWGNKDGRDGRGGRDGGEGNRRVRPSRRGVLRGAVSGAVAAGAATVAGVGAGPARAATRRGRPEVAVLLYDGFTALDAVGPYEVLCRVPGVRVTMVAREAGPVRTDTGELSLVAERAMRDVHGADVLVVPGGGDRGVTAMMGDATAHEWIRRVHRRSVWTTSVCTGSLILGAAGLLRGLPATTYWAARPYLEKVGATYKPGRFVEAGKIITAAGVSAGIDMGLHLTARLSGTAVAEAMQLAVEYDPDPPYDTGSPEKADAETEALALKLIADAAV</sequence>
<evidence type="ECO:0000313" key="3">
    <source>
        <dbReference type="EMBL" id="QES25176.1"/>
    </source>
</evidence>
<dbReference type="AlphaFoldDB" id="A0A5P2B4D1"/>
<dbReference type="PANTHER" id="PTHR43130">
    <property type="entry name" value="ARAC-FAMILY TRANSCRIPTIONAL REGULATOR"/>
    <property type="match status" value="1"/>
</dbReference>
<dbReference type="CDD" id="cd03139">
    <property type="entry name" value="GATase1_PfpI_2"/>
    <property type="match status" value="1"/>
</dbReference>
<dbReference type="Gene3D" id="3.40.50.880">
    <property type="match status" value="1"/>
</dbReference>
<dbReference type="PROSITE" id="PS51318">
    <property type="entry name" value="TAT"/>
    <property type="match status" value="1"/>
</dbReference>
<proteinExistence type="predicted"/>